<gene>
    <name evidence="6" type="ORF">GXW78_23300</name>
</gene>
<dbReference type="RefSeq" id="WP_211871320.1">
    <property type="nucleotide sequence ID" value="NZ_JAAEDI010000031.1"/>
</dbReference>
<keyword evidence="3" id="KW-0408">Iron</keyword>
<evidence type="ECO:0000256" key="3">
    <source>
        <dbReference type="ARBA" id="ARBA00023004"/>
    </source>
</evidence>
<dbReference type="Proteomes" id="UP000698752">
    <property type="component" value="Unassembled WGS sequence"/>
</dbReference>
<dbReference type="InterPro" id="IPR004843">
    <property type="entry name" value="Calcineurin-like_PHP"/>
</dbReference>
<dbReference type="Gene3D" id="3.60.21.10">
    <property type="match status" value="1"/>
</dbReference>
<dbReference type="PANTHER" id="PTHR42988:SF2">
    <property type="entry name" value="CYCLIC NUCLEOTIDE PHOSPHODIESTERASE CBUA0032-RELATED"/>
    <property type="match status" value="1"/>
</dbReference>
<evidence type="ECO:0000313" key="6">
    <source>
        <dbReference type="EMBL" id="MBR0652603.1"/>
    </source>
</evidence>
<dbReference type="InterPro" id="IPR029052">
    <property type="entry name" value="Metallo-depent_PP-like"/>
</dbReference>
<evidence type="ECO:0000256" key="2">
    <source>
        <dbReference type="ARBA" id="ARBA00022801"/>
    </source>
</evidence>
<dbReference type="SUPFAM" id="SSF56300">
    <property type="entry name" value="Metallo-dependent phosphatases"/>
    <property type="match status" value="1"/>
</dbReference>
<keyword evidence="2" id="KW-0378">Hydrolase</keyword>
<dbReference type="InterPro" id="IPR050884">
    <property type="entry name" value="CNP_phosphodiesterase-III"/>
</dbReference>
<feature type="domain" description="Calcineurin-like phosphoesterase" evidence="5">
    <location>
        <begin position="2"/>
        <end position="194"/>
    </location>
</feature>
<protein>
    <submittedName>
        <fullName evidence="6">Metallophosphoesterase</fullName>
    </submittedName>
</protein>
<keyword evidence="7" id="KW-1185">Reference proteome</keyword>
<organism evidence="6 7">
    <name type="scientific">Neoroseomonas terrae</name>
    <dbReference type="NCBI Taxonomy" id="424799"/>
    <lineage>
        <taxon>Bacteria</taxon>
        <taxon>Pseudomonadati</taxon>
        <taxon>Pseudomonadota</taxon>
        <taxon>Alphaproteobacteria</taxon>
        <taxon>Acetobacterales</taxon>
        <taxon>Acetobacteraceae</taxon>
        <taxon>Neoroseomonas</taxon>
    </lineage>
</organism>
<proteinExistence type="inferred from homology"/>
<comment type="similarity">
    <text evidence="4">Belongs to the cyclic nucleotide phosphodiesterase class-III family.</text>
</comment>
<reference evidence="7" key="1">
    <citation type="journal article" date="2021" name="Syst. Appl. Microbiol.">
        <title>Roseomonas hellenica sp. nov., isolated from roots of wild-growing Alkanna tinctoria.</title>
        <authorList>
            <person name="Rat A."/>
            <person name="Naranjo H.D."/>
            <person name="Lebbe L."/>
            <person name="Cnockaert M."/>
            <person name="Krigas N."/>
            <person name="Grigoriadou K."/>
            <person name="Maloupa E."/>
            <person name="Willems A."/>
        </authorList>
    </citation>
    <scope>NUCLEOTIDE SEQUENCE [LARGE SCALE GENOMIC DNA]</scope>
    <source>
        <strain evidence="7">LMG 31159</strain>
    </source>
</reference>
<dbReference type="EMBL" id="JAAEDI010000031">
    <property type="protein sequence ID" value="MBR0652603.1"/>
    <property type="molecule type" value="Genomic_DNA"/>
</dbReference>
<evidence type="ECO:0000256" key="4">
    <source>
        <dbReference type="ARBA" id="ARBA00025742"/>
    </source>
</evidence>
<accession>A0ABS5ENK0</accession>
<name>A0ABS5ENK0_9PROT</name>
<sequence>MIRVAHLSDIHFGAHQPDLVAPLIEDIARFAPDAIAISGDLTQHARDIEFEAAAAFIAALPAPVVAVPGNHDIPARAVFERMFDPRRRWRRFISATTEPVLTLPGLALIGLDTVRRAQPHPDWSAGGVSRGRLARLAAHIEAAAGRIVVVVAHHPMRHPPTAMNRARPLGASAALATMRGAGVAAILSGHLHRPTEPLGTPPVLICGSSLSHRVRGVPNGWTLVEFGNGPPHARYRTAEGLVWRDATVLA</sequence>
<evidence type="ECO:0000313" key="7">
    <source>
        <dbReference type="Proteomes" id="UP000698752"/>
    </source>
</evidence>
<evidence type="ECO:0000256" key="1">
    <source>
        <dbReference type="ARBA" id="ARBA00022723"/>
    </source>
</evidence>
<evidence type="ECO:0000259" key="5">
    <source>
        <dbReference type="Pfam" id="PF00149"/>
    </source>
</evidence>
<keyword evidence="1" id="KW-0479">Metal-binding</keyword>
<dbReference type="PANTHER" id="PTHR42988">
    <property type="entry name" value="PHOSPHOHYDROLASE"/>
    <property type="match status" value="1"/>
</dbReference>
<comment type="caution">
    <text evidence="6">The sequence shown here is derived from an EMBL/GenBank/DDBJ whole genome shotgun (WGS) entry which is preliminary data.</text>
</comment>
<dbReference type="Pfam" id="PF00149">
    <property type="entry name" value="Metallophos"/>
    <property type="match status" value="1"/>
</dbReference>